<proteinExistence type="predicted"/>
<reference evidence="1" key="1">
    <citation type="submission" date="2023-03" db="EMBL/GenBank/DDBJ databases">
        <authorList>
            <person name="Julca I."/>
        </authorList>
    </citation>
    <scope>NUCLEOTIDE SEQUENCE</scope>
</reference>
<name>A0AAV1CPY5_OLDCO</name>
<accession>A0AAV1CPY5</accession>
<sequence length="170" mass="18854">MDDGAATPLPTTTTQTRLLRCRSNSYSKSVLSLSFKNHRPSIATPSPFSSWSSGVDFDPVLIKPSSYTSLKDLLPSTAVNSPKPNSPTQSASKNISIKNHLVKQAAFAYLQPMSSTPDATGRNFFRRIWIKLQANNPVGALRNFFNVHVFGRLNHAFDWLLQTVCLRSSR</sequence>
<dbReference type="AlphaFoldDB" id="A0AAV1CPY5"/>
<dbReference type="PANTHER" id="PTHR34569">
    <property type="entry name" value="EXPRESSED PROTEIN"/>
    <property type="match status" value="1"/>
</dbReference>
<protein>
    <submittedName>
        <fullName evidence="1">OLC1v1034103C1</fullName>
    </submittedName>
</protein>
<gene>
    <name evidence="1" type="ORF">OLC1_LOCUS8068</name>
</gene>
<evidence type="ECO:0000313" key="1">
    <source>
        <dbReference type="EMBL" id="CAI9097631.1"/>
    </source>
</evidence>
<dbReference type="EMBL" id="OX459120">
    <property type="protein sequence ID" value="CAI9097631.1"/>
    <property type="molecule type" value="Genomic_DNA"/>
</dbReference>
<dbReference type="Proteomes" id="UP001161247">
    <property type="component" value="Chromosome 3"/>
</dbReference>
<organism evidence="1 2">
    <name type="scientific">Oldenlandia corymbosa var. corymbosa</name>
    <dbReference type="NCBI Taxonomy" id="529605"/>
    <lineage>
        <taxon>Eukaryota</taxon>
        <taxon>Viridiplantae</taxon>
        <taxon>Streptophyta</taxon>
        <taxon>Embryophyta</taxon>
        <taxon>Tracheophyta</taxon>
        <taxon>Spermatophyta</taxon>
        <taxon>Magnoliopsida</taxon>
        <taxon>eudicotyledons</taxon>
        <taxon>Gunneridae</taxon>
        <taxon>Pentapetalae</taxon>
        <taxon>asterids</taxon>
        <taxon>lamiids</taxon>
        <taxon>Gentianales</taxon>
        <taxon>Rubiaceae</taxon>
        <taxon>Rubioideae</taxon>
        <taxon>Spermacoceae</taxon>
        <taxon>Hedyotis-Oldenlandia complex</taxon>
        <taxon>Oldenlandia</taxon>
    </lineage>
</organism>
<evidence type="ECO:0000313" key="2">
    <source>
        <dbReference type="Proteomes" id="UP001161247"/>
    </source>
</evidence>
<keyword evidence="2" id="KW-1185">Reference proteome</keyword>
<dbReference type="PANTHER" id="PTHR34569:SF2">
    <property type="entry name" value="EXPRESSED PROTEIN"/>
    <property type="match status" value="1"/>
</dbReference>